<evidence type="ECO:0000256" key="4">
    <source>
        <dbReference type="ARBA" id="ARBA00023136"/>
    </source>
</evidence>
<comment type="caution">
    <text evidence="7">The sequence shown here is derived from an EMBL/GenBank/DDBJ whole genome shotgun (WGS) entry which is preliminary data.</text>
</comment>
<accession>A0A9Q3XS36</accession>
<gene>
    <name evidence="6" type="ORF">C122C_1590</name>
    <name evidence="7" type="ORF">KIJ12_00205</name>
</gene>
<evidence type="ECO:0000256" key="5">
    <source>
        <dbReference type="HAMAP-Rule" id="MF_01572"/>
    </source>
</evidence>
<dbReference type="GO" id="GO:0005886">
    <property type="term" value="C:plasma membrane"/>
    <property type="evidence" value="ECO:0007669"/>
    <property type="project" value="UniProtKB-SubCell"/>
</dbReference>
<protein>
    <recommendedName>
        <fullName evidence="5">UPF0397 protein C122C_1590</fullName>
    </recommendedName>
</protein>
<evidence type="ECO:0000313" key="6">
    <source>
        <dbReference type="EMBL" id="CUW17167.1"/>
    </source>
</evidence>
<feature type="transmembrane region" description="Helical" evidence="5">
    <location>
        <begin position="82"/>
        <end position="99"/>
    </location>
</feature>
<evidence type="ECO:0000313" key="9">
    <source>
        <dbReference type="Proteomes" id="UP000752647"/>
    </source>
</evidence>
<comment type="similarity">
    <text evidence="5">Belongs to the UPF0397 family.</text>
</comment>
<evidence type="ECO:0000313" key="8">
    <source>
        <dbReference type="Proteomes" id="UP000199271"/>
    </source>
</evidence>
<keyword evidence="1 5" id="KW-1003">Cell membrane</keyword>
<proteinExistence type="inferred from homology"/>
<reference evidence="6 8" key="1">
    <citation type="submission" date="2015-12" db="EMBL/GenBank/DDBJ databases">
        <authorList>
            <person name="Andreevskaya M."/>
        </authorList>
    </citation>
    <scope>NUCLEOTIDE SEQUENCE [LARGE SCALE GENOMIC DNA]</scope>
    <source>
        <strain evidence="6 8">C122c</strain>
    </source>
</reference>
<dbReference type="EMBL" id="FBSY01000017">
    <property type="protein sequence ID" value="CUW17167.1"/>
    <property type="molecule type" value="Genomic_DNA"/>
</dbReference>
<reference evidence="7" key="2">
    <citation type="submission" date="2021-05" db="EMBL/GenBank/DDBJ databases">
        <title>Pangenome of Leuconostoc gelidum warrants species status for Leuconostoc gelidum subsp. gasicomitatum.</title>
        <authorList>
            <person name="Johansson P."/>
            <person name="Sade E."/>
            <person name="Hultman J."/>
            <person name="Auvinen P."/>
            <person name="Bjorkroth J."/>
        </authorList>
    </citation>
    <scope>NUCLEOTIDE SEQUENCE</scope>
    <source>
        <strain evidence="7">A.21.4</strain>
    </source>
</reference>
<dbReference type="OMA" id="WWSWVIA"/>
<dbReference type="Proteomes" id="UP000752647">
    <property type="component" value="Unassembled WGS sequence"/>
</dbReference>
<keyword evidence="8" id="KW-1185">Reference proteome</keyword>
<dbReference type="RefSeq" id="WP_010382956.1">
    <property type="nucleotide sequence ID" value="NZ_BPKT01000001.1"/>
</dbReference>
<dbReference type="PANTHER" id="PTHR37815">
    <property type="entry name" value="UPF0397 PROTEIN BC_2624-RELATED"/>
    <property type="match status" value="1"/>
</dbReference>
<feature type="transmembrane region" description="Helical" evidence="5">
    <location>
        <begin position="154"/>
        <end position="176"/>
    </location>
</feature>
<sequence>MNTKKKSEGFSVRSVVATGIGAAVFFVLMKFIAIPTGVPNTTINVAEGWLALIAGLFGPVVGLLVGFIGHTLNDAVTYGSPWWSWVIADGIFGFLLGLGKKYLALEYGNLSNKKLIQFNIWQVVSNIIAWFIIAPIGDILIYKEAAQKVFLQGAVTAVVNSLSVAIIGSLLLVAYVKSRPKKNSLRNE</sequence>
<dbReference type="GeneID" id="34300290"/>
<dbReference type="InterPro" id="IPR022914">
    <property type="entry name" value="UPF0397"/>
</dbReference>
<comment type="subcellular location">
    <subcellularLocation>
        <location evidence="5">Cell membrane</location>
        <topology evidence="5">Multi-pass membrane protein</topology>
    </subcellularLocation>
</comment>
<evidence type="ECO:0000256" key="2">
    <source>
        <dbReference type="ARBA" id="ARBA00022692"/>
    </source>
</evidence>
<dbReference type="HAMAP" id="MF_01572">
    <property type="entry name" value="UPF0397"/>
    <property type="match status" value="1"/>
</dbReference>
<evidence type="ECO:0000313" key="7">
    <source>
        <dbReference type="EMBL" id="MBZ5961603.1"/>
    </source>
</evidence>
<name>A0A9Q3XS36_9LACO</name>
<keyword evidence="4 5" id="KW-0472">Membrane</keyword>
<organism evidence="7 9">
    <name type="scientific">Leuconostoc gasicomitatum</name>
    <dbReference type="NCBI Taxonomy" id="115778"/>
    <lineage>
        <taxon>Bacteria</taxon>
        <taxon>Bacillati</taxon>
        <taxon>Bacillota</taxon>
        <taxon>Bacilli</taxon>
        <taxon>Lactobacillales</taxon>
        <taxon>Lactobacillaceae</taxon>
        <taxon>Leuconostoc</taxon>
        <taxon>Leuconostoc gelidum group</taxon>
    </lineage>
</organism>
<dbReference type="AlphaFoldDB" id="A0A9Q3XS36"/>
<dbReference type="PANTHER" id="PTHR37815:SF3">
    <property type="entry name" value="UPF0397 PROTEIN SPR0429"/>
    <property type="match status" value="1"/>
</dbReference>
<feature type="transmembrane region" description="Helical" evidence="5">
    <location>
        <begin position="120"/>
        <end position="142"/>
    </location>
</feature>
<keyword evidence="3 5" id="KW-1133">Transmembrane helix</keyword>
<evidence type="ECO:0000256" key="3">
    <source>
        <dbReference type="ARBA" id="ARBA00022989"/>
    </source>
</evidence>
<keyword evidence="2 5" id="KW-0812">Transmembrane</keyword>
<dbReference type="Proteomes" id="UP000199271">
    <property type="component" value="Unassembled WGS sequence"/>
</dbReference>
<dbReference type="NCBIfam" id="NF010182">
    <property type="entry name" value="PRK13661.1"/>
    <property type="match status" value="1"/>
</dbReference>
<dbReference type="Pfam" id="PF07155">
    <property type="entry name" value="ECF-ribofla_trS"/>
    <property type="match status" value="1"/>
</dbReference>
<evidence type="ECO:0000256" key="1">
    <source>
        <dbReference type="ARBA" id="ARBA00022475"/>
    </source>
</evidence>
<dbReference type="InterPro" id="IPR009825">
    <property type="entry name" value="ECF_substrate-spec-like"/>
</dbReference>
<dbReference type="Gene3D" id="1.10.1760.20">
    <property type="match status" value="1"/>
</dbReference>
<dbReference type="EMBL" id="JAHBFI010000001">
    <property type="protein sequence ID" value="MBZ5961603.1"/>
    <property type="molecule type" value="Genomic_DNA"/>
</dbReference>
<feature type="transmembrane region" description="Helical" evidence="5">
    <location>
        <begin position="45"/>
        <end position="70"/>
    </location>
</feature>
<feature type="transmembrane region" description="Helical" evidence="5">
    <location>
        <begin position="12"/>
        <end position="33"/>
    </location>
</feature>